<dbReference type="AlphaFoldDB" id="A0A4R5DWF8"/>
<protein>
    <submittedName>
        <fullName evidence="1">SusD/RagB family nutrient-binding outer membrane lipoprotein</fullName>
    </submittedName>
</protein>
<name>A0A4R5DWF8_9BACT</name>
<dbReference type="InterPro" id="IPR041662">
    <property type="entry name" value="SusD-like_2"/>
</dbReference>
<dbReference type="SUPFAM" id="SSF48452">
    <property type="entry name" value="TPR-like"/>
    <property type="match status" value="1"/>
</dbReference>
<evidence type="ECO:0000313" key="1">
    <source>
        <dbReference type="EMBL" id="TDE16481.1"/>
    </source>
</evidence>
<keyword evidence="1" id="KW-0449">Lipoprotein</keyword>
<accession>A0A4R5DWF8</accession>
<dbReference type="Pfam" id="PF12771">
    <property type="entry name" value="SusD-like_2"/>
    <property type="match status" value="1"/>
</dbReference>
<dbReference type="PROSITE" id="PS51257">
    <property type="entry name" value="PROKAR_LIPOPROTEIN"/>
    <property type="match status" value="1"/>
</dbReference>
<proteinExistence type="predicted"/>
<sequence>MKMKHIFKSILLTGAVCLFQSCTGDFEKLNTPPNSVTTIDPGLLLSRVQRDGAFAEGVEYPNNQYGSWIQQWAGGVLISSSRYVEQADNSTWEAHYNLIRNISQIRTELLKGQENDPAARTKLAIARVVEIAVWQRLTDLFGDVPYSQTALGPADVNNKPVFDTQESIYKSLITDIDVAISQMNAADASYGSADFYYKGDVAKWKKYANSVKLRLGMRIRYSDPALAQKTVTAAMAQPLLESNADNATVPTFNNATNANVHPILNHFLAGSPDLKYLADAFVTKLVSTNDPRLPRIAQPSVNSVKAGTPAYKGIGVALTDAILKTIIKDDYSTASTTTFFNRAYSPAIPCIVMSFSDVSFYKAEAALEGWGATAEQAEGFYQAGVRAALAQDPYNITTVPANFADQLSFTGLTKEQKLDKIGTQKWIQLFGRSYEAFTEWRRMGYPTLAPGPNAGSTNGTIPRRTIYSSREALLNEDNYKTASSRLTKGDTYVSKVWWDKR</sequence>
<reference evidence="1 2" key="1">
    <citation type="submission" date="2019-03" db="EMBL/GenBank/DDBJ databases">
        <title>Dyadobacter AR-3-6 sp. nov., isolated from arctic soil.</title>
        <authorList>
            <person name="Chaudhary D.K."/>
        </authorList>
    </citation>
    <scope>NUCLEOTIDE SEQUENCE [LARGE SCALE GENOMIC DNA]</scope>
    <source>
        <strain evidence="1 2">AR-3-6</strain>
    </source>
</reference>
<gene>
    <name evidence="1" type="ORF">E0F88_09600</name>
</gene>
<evidence type="ECO:0000313" key="2">
    <source>
        <dbReference type="Proteomes" id="UP000294850"/>
    </source>
</evidence>
<comment type="caution">
    <text evidence="1">The sequence shown here is derived from an EMBL/GenBank/DDBJ whole genome shotgun (WGS) entry which is preliminary data.</text>
</comment>
<dbReference type="InterPro" id="IPR011990">
    <property type="entry name" value="TPR-like_helical_dom_sf"/>
</dbReference>
<dbReference type="Gene3D" id="1.25.40.390">
    <property type="match status" value="1"/>
</dbReference>
<dbReference type="EMBL" id="SMFL01000003">
    <property type="protein sequence ID" value="TDE16481.1"/>
    <property type="molecule type" value="Genomic_DNA"/>
</dbReference>
<keyword evidence="2" id="KW-1185">Reference proteome</keyword>
<dbReference type="OrthoDB" id="843771at2"/>
<organism evidence="1 2">
    <name type="scientific">Dyadobacter psychrotolerans</name>
    <dbReference type="NCBI Taxonomy" id="2541721"/>
    <lineage>
        <taxon>Bacteria</taxon>
        <taxon>Pseudomonadati</taxon>
        <taxon>Bacteroidota</taxon>
        <taxon>Cytophagia</taxon>
        <taxon>Cytophagales</taxon>
        <taxon>Spirosomataceae</taxon>
        <taxon>Dyadobacter</taxon>
    </lineage>
</organism>
<dbReference type="Proteomes" id="UP000294850">
    <property type="component" value="Unassembled WGS sequence"/>
</dbReference>